<name>A0A371D014_9APHY</name>
<evidence type="ECO:0000313" key="1">
    <source>
        <dbReference type="EMBL" id="RDX45877.1"/>
    </source>
</evidence>
<protein>
    <submittedName>
        <fullName evidence="1">Uncharacterized protein</fullName>
    </submittedName>
</protein>
<dbReference type="AlphaFoldDB" id="A0A371D014"/>
<accession>A0A371D014</accession>
<organism evidence="1 2">
    <name type="scientific">Lentinus brumalis</name>
    <dbReference type="NCBI Taxonomy" id="2498619"/>
    <lineage>
        <taxon>Eukaryota</taxon>
        <taxon>Fungi</taxon>
        <taxon>Dikarya</taxon>
        <taxon>Basidiomycota</taxon>
        <taxon>Agaricomycotina</taxon>
        <taxon>Agaricomycetes</taxon>
        <taxon>Polyporales</taxon>
        <taxon>Polyporaceae</taxon>
        <taxon>Lentinus</taxon>
    </lineage>
</organism>
<proteinExistence type="predicted"/>
<evidence type="ECO:0000313" key="2">
    <source>
        <dbReference type="Proteomes" id="UP000256964"/>
    </source>
</evidence>
<sequence length="217" mass="23825">MVEMNSEVAGKLVGIMLTRPKLLTISRYLLSAARPHPRLDLTILACSSCESSCHRPTILRSRIAAYSPHSNRRCAARAVTARMCSFHFARVPLTASSIHRCGVQRTAASLSGAVMFVGTNSCMRLSSRMSEVHRPLWVLYRTSQPHTRTADLSSGLKRRTDIEIGTSVEAESSECSALELASYRCTDSTRAAVARPPTDTRCAARSSTCSESSRRYL</sequence>
<keyword evidence="2" id="KW-1185">Reference proteome</keyword>
<dbReference type="Proteomes" id="UP000256964">
    <property type="component" value="Unassembled WGS sequence"/>
</dbReference>
<dbReference type="EMBL" id="KZ857433">
    <property type="protein sequence ID" value="RDX45877.1"/>
    <property type="molecule type" value="Genomic_DNA"/>
</dbReference>
<gene>
    <name evidence="1" type="ORF">OH76DRAFT_927510</name>
</gene>
<reference evidence="1 2" key="1">
    <citation type="journal article" date="2018" name="Biotechnol. Biofuels">
        <title>Integrative visual omics of the white-rot fungus Polyporus brumalis exposes the biotechnological potential of its oxidative enzymes for delignifying raw plant biomass.</title>
        <authorList>
            <person name="Miyauchi S."/>
            <person name="Rancon A."/>
            <person name="Drula E."/>
            <person name="Hage H."/>
            <person name="Chaduli D."/>
            <person name="Favel A."/>
            <person name="Grisel S."/>
            <person name="Henrissat B."/>
            <person name="Herpoel-Gimbert I."/>
            <person name="Ruiz-Duenas F.J."/>
            <person name="Chevret D."/>
            <person name="Hainaut M."/>
            <person name="Lin J."/>
            <person name="Wang M."/>
            <person name="Pangilinan J."/>
            <person name="Lipzen A."/>
            <person name="Lesage-Meessen L."/>
            <person name="Navarro D."/>
            <person name="Riley R."/>
            <person name="Grigoriev I.V."/>
            <person name="Zhou S."/>
            <person name="Raouche S."/>
            <person name="Rosso M.N."/>
        </authorList>
    </citation>
    <scope>NUCLEOTIDE SEQUENCE [LARGE SCALE GENOMIC DNA]</scope>
    <source>
        <strain evidence="1 2">BRFM 1820</strain>
    </source>
</reference>